<dbReference type="OrthoDB" id="6500128at2759"/>
<dbReference type="HOGENOM" id="CLU_000604_61_8_1"/>
<dbReference type="GO" id="GO:0042626">
    <property type="term" value="F:ATPase-coupled transmembrane transporter activity"/>
    <property type="evidence" value="ECO:0007669"/>
    <property type="project" value="TreeGrafter"/>
</dbReference>
<name>A0A0C9VZW8_SPHS4</name>
<organism evidence="4 5">
    <name type="scientific">Sphaerobolus stellatus (strain SS14)</name>
    <dbReference type="NCBI Taxonomy" id="990650"/>
    <lineage>
        <taxon>Eukaryota</taxon>
        <taxon>Fungi</taxon>
        <taxon>Dikarya</taxon>
        <taxon>Basidiomycota</taxon>
        <taxon>Agaricomycotina</taxon>
        <taxon>Agaricomycetes</taxon>
        <taxon>Phallomycetidae</taxon>
        <taxon>Geastrales</taxon>
        <taxon>Sphaerobolaceae</taxon>
        <taxon>Sphaerobolus</taxon>
    </lineage>
</organism>
<keyword evidence="5" id="KW-1185">Reference proteome</keyword>
<dbReference type="InterPro" id="IPR050173">
    <property type="entry name" value="ABC_transporter_C-like"/>
</dbReference>
<accession>A0A0C9VZW8</accession>
<dbReference type="InterPro" id="IPR027417">
    <property type="entry name" value="P-loop_NTPase"/>
</dbReference>
<keyword evidence="1" id="KW-0547">Nucleotide-binding</keyword>
<dbReference type="InterPro" id="IPR003439">
    <property type="entry name" value="ABC_transporter-like_ATP-bd"/>
</dbReference>
<gene>
    <name evidence="4" type="ORF">M422DRAFT_168041</name>
</gene>
<protein>
    <recommendedName>
        <fullName evidence="3">ABC transporter domain-containing protein</fullName>
    </recommendedName>
</protein>
<dbReference type="AlphaFoldDB" id="A0A0C9VZW8"/>
<dbReference type="Proteomes" id="UP000054279">
    <property type="component" value="Unassembled WGS sequence"/>
</dbReference>
<dbReference type="GO" id="GO:0016020">
    <property type="term" value="C:membrane"/>
    <property type="evidence" value="ECO:0007669"/>
    <property type="project" value="TreeGrafter"/>
</dbReference>
<evidence type="ECO:0000256" key="2">
    <source>
        <dbReference type="ARBA" id="ARBA00022840"/>
    </source>
</evidence>
<dbReference type="Pfam" id="PF00005">
    <property type="entry name" value="ABC_tran"/>
    <property type="match status" value="1"/>
</dbReference>
<evidence type="ECO:0000256" key="1">
    <source>
        <dbReference type="ARBA" id="ARBA00022741"/>
    </source>
</evidence>
<feature type="domain" description="ABC transporter" evidence="3">
    <location>
        <begin position="18"/>
        <end position="57"/>
    </location>
</feature>
<dbReference type="GO" id="GO:0005524">
    <property type="term" value="F:ATP binding"/>
    <property type="evidence" value="ECO:0007669"/>
    <property type="project" value="UniProtKB-KW"/>
</dbReference>
<dbReference type="SUPFAM" id="SSF52540">
    <property type="entry name" value="P-loop containing nucleoside triphosphate hydrolases"/>
    <property type="match status" value="1"/>
</dbReference>
<dbReference type="GO" id="GO:0016887">
    <property type="term" value="F:ATP hydrolysis activity"/>
    <property type="evidence" value="ECO:0007669"/>
    <property type="project" value="InterPro"/>
</dbReference>
<feature type="non-terminal residue" evidence="4">
    <location>
        <position position="148"/>
    </location>
</feature>
<proteinExistence type="predicted"/>
<sequence>SAGLFSLQAEDEGSRMNLDSAISRGGGNLSAGQRQIIALARAMVRESKFLILDEATSDIDYKTDAIIQESLRHELKKDVAVLTVTHRLQTIMDAGKIASIESCLQVEFDSPKQLLKNPSGFFRSLVVIKMHYTLPSVPHLEPINLRLM</sequence>
<dbReference type="Gene3D" id="3.40.50.300">
    <property type="entry name" value="P-loop containing nucleotide triphosphate hydrolases"/>
    <property type="match status" value="1"/>
</dbReference>
<keyword evidence="2" id="KW-0067">ATP-binding</keyword>
<reference evidence="4 5" key="1">
    <citation type="submission" date="2014-06" db="EMBL/GenBank/DDBJ databases">
        <title>Evolutionary Origins and Diversification of the Mycorrhizal Mutualists.</title>
        <authorList>
            <consortium name="DOE Joint Genome Institute"/>
            <consortium name="Mycorrhizal Genomics Consortium"/>
            <person name="Kohler A."/>
            <person name="Kuo A."/>
            <person name="Nagy L.G."/>
            <person name="Floudas D."/>
            <person name="Copeland A."/>
            <person name="Barry K.W."/>
            <person name="Cichocki N."/>
            <person name="Veneault-Fourrey C."/>
            <person name="LaButti K."/>
            <person name="Lindquist E.A."/>
            <person name="Lipzen A."/>
            <person name="Lundell T."/>
            <person name="Morin E."/>
            <person name="Murat C."/>
            <person name="Riley R."/>
            <person name="Ohm R."/>
            <person name="Sun H."/>
            <person name="Tunlid A."/>
            <person name="Henrissat B."/>
            <person name="Grigoriev I.V."/>
            <person name="Hibbett D.S."/>
            <person name="Martin F."/>
        </authorList>
    </citation>
    <scope>NUCLEOTIDE SEQUENCE [LARGE SCALE GENOMIC DNA]</scope>
    <source>
        <strain evidence="4 5">SS14</strain>
    </source>
</reference>
<dbReference type="EMBL" id="KN837116">
    <property type="protein sequence ID" value="KIJ44675.1"/>
    <property type="molecule type" value="Genomic_DNA"/>
</dbReference>
<evidence type="ECO:0000313" key="5">
    <source>
        <dbReference type="Proteomes" id="UP000054279"/>
    </source>
</evidence>
<dbReference type="PANTHER" id="PTHR24223">
    <property type="entry name" value="ATP-BINDING CASSETTE SUB-FAMILY C"/>
    <property type="match status" value="1"/>
</dbReference>
<evidence type="ECO:0000313" key="4">
    <source>
        <dbReference type="EMBL" id="KIJ44675.1"/>
    </source>
</evidence>
<evidence type="ECO:0000259" key="3">
    <source>
        <dbReference type="Pfam" id="PF00005"/>
    </source>
</evidence>